<evidence type="ECO:0000256" key="9">
    <source>
        <dbReference type="ARBA" id="ARBA00023136"/>
    </source>
</evidence>
<dbReference type="EMBL" id="ADLN01000120">
    <property type="protein sequence ID" value="EHI57572.1"/>
    <property type="molecule type" value="Genomic_DNA"/>
</dbReference>
<dbReference type="Proteomes" id="UP000005384">
    <property type="component" value="Unassembled WGS sequence"/>
</dbReference>
<dbReference type="GO" id="GO:0009288">
    <property type="term" value="C:bacterial-type flagellum"/>
    <property type="evidence" value="ECO:0007669"/>
    <property type="project" value="InterPro"/>
</dbReference>
<evidence type="ECO:0000256" key="6">
    <source>
        <dbReference type="ARBA" id="ARBA00022500"/>
    </source>
</evidence>
<keyword evidence="7" id="KW-1005">Bacterial flagellum biogenesis</keyword>
<evidence type="ECO:0000256" key="2">
    <source>
        <dbReference type="ARBA" id="ARBA00010004"/>
    </source>
</evidence>
<dbReference type="GO" id="GO:0015031">
    <property type="term" value="P:protein transport"/>
    <property type="evidence" value="ECO:0007669"/>
    <property type="project" value="UniProtKB-KW"/>
</dbReference>
<feature type="coiled-coil region" evidence="11">
    <location>
        <begin position="26"/>
        <end position="133"/>
    </location>
</feature>
<keyword evidence="11" id="KW-0175">Coiled coil</keyword>
<keyword evidence="8" id="KW-0653">Protein transport</keyword>
<dbReference type="HOGENOM" id="CLU_139638_4_0_9"/>
<dbReference type="InterPro" id="IPR012823">
    <property type="entry name" value="Flagell_FliJ"/>
</dbReference>
<dbReference type="GO" id="GO:0044781">
    <property type="term" value="P:bacterial-type flagellum organization"/>
    <property type="evidence" value="ECO:0007669"/>
    <property type="project" value="UniProtKB-KW"/>
</dbReference>
<dbReference type="PATRIC" id="fig|742737.3.peg.4669"/>
<evidence type="ECO:0000313" key="12">
    <source>
        <dbReference type="EMBL" id="EHI57572.1"/>
    </source>
</evidence>
<evidence type="ECO:0000256" key="7">
    <source>
        <dbReference type="ARBA" id="ARBA00022795"/>
    </source>
</evidence>
<dbReference type="GO" id="GO:0006935">
    <property type="term" value="P:chemotaxis"/>
    <property type="evidence" value="ECO:0007669"/>
    <property type="project" value="UniProtKB-KW"/>
</dbReference>
<evidence type="ECO:0000256" key="11">
    <source>
        <dbReference type="SAM" id="Coils"/>
    </source>
</evidence>
<comment type="caution">
    <text evidence="12">The sequence shown here is derived from an EMBL/GenBank/DDBJ whole genome shotgun (WGS) entry which is preliminary data.</text>
</comment>
<keyword evidence="4" id="KW-0813">Transport</keyword>
<keyword evidence="10" id="KW-1006">Bacterial flagellum protein export</keyword>
<organism evidence="12 13">
    <name type="scientific">Hungatella hathewayi WAL-18680</name>
    <dbReference type="NCBI Taxonomy" id="742737"/>
    <lineage>
        <taxon>Bacteria</taxon>
        <taxon>Bacillati</taxon>
        <taxon>Bacillota</taxon>
        <taxon>Clostridia</taxon>
        <taxon>Lachnospirales</taxon>
        <taxon>Lachnospiraceae</taxon>
        <taxon>Hungatella</taxon>
    </lineage>
</organism>
<proteinExistence type="inferred from homology"/>
<evidence type="ECO:0000256" key="3">
    <source>
        <dbReference type="ARBA" id="ARBA00020392"/>
    </source>
</evidence>
<sequence length="149" mass="17364">MKKFVFPLERMLEYQVQVLDKEKGILGRFIAERNSLEDKIAQLKKNLSKVRTDMAIKEAEGTTIFVLKSFFSILESGRIQVEELEARLVQVNVRLEQQRQVVTAASQEVKKLERLKENQLEEYRRAEAKEQQELIIEHVSGEFVRRGGS</sequence>
<keyword evidence="5" id="KW-1003">Cell membrane</keyword>
<dbReference type="NCBIfam" id="TIGR02473">
    <property type="entry name" value="flagell_FliJ"/>
    <property type="match status" value="1"/>
</dbReference>
<evidence type="ECO:0000313" key="13">
    <source>
        <dbReference type="Proteomes" id="UP000005384"/>
    </source>
</evidence>
<dbReference type="AlphaFoldDB" id="G5IMF3"/>
<dbReference type="GO" id="GO:0071973">
    <property type="term" value="P:bacterial-type flagellum-dependent cell motility"/>
    <property type="evidence" value="ECO:0007669"/>
    <property type="project" value="InterPro"/>
</dbReference>
<gene>
    <name evidence="12" type="ORF">HMPREF9473_04681</name>
</gene>
<accession>G5IMF3</accession>
<dbReference type="RefSeq" id="WP_006782669.1">
    <property type="nucleotide sequence ID" value="NZ_CP040506.1"/>
</dbReference>
<dbReference type="GO" id="GO:0005886">
    <property type="term" value="C:plasma membrane"/>
    <property type="evidence" value="ECO:0007669"/>
    <property type="project" value="UniProtKB-SubCell"/>
</dbReference>
<protein>
    <recommendedName>
        <fullName evidence="3">Flagellar FliJ protein</fullName>
    </recommendedName>
</protein>
<comment type="subcellular location">
    <subcellularLocation>
        <location evidence="1">Cell membrane</location>
        <topology evidence="1">Peripheral membrane protein</topology>
        <orientation evidence="1">Cytoplasmic side</orientation>
    </subcellularLocation>
</comment>
<dbReference type="OrthoDB" id="2087173at2"/>
<keyword evidence="12" id="KW-0969">Cilium</keyword>
<keyword evidence="12" id="KW-0966">Cell projection</keyword>
<evidence type="ECO:0000256" key="4">
    <source>
        <dbReference type="ARBA" id="ARBA00022448"/>
    </source>
</evidence>
<dbReference type="Pfam" id="PF02050">
    <property type="entry name" value="FliJ"/>
    <property type="match status" value="1"/>
</dbReference>
<evidence type="ECO:0000256" key="5">
    <source>
        <dbReference type="ARBA" id="ARBA00022475"/>
    </source>
</evidence>
<evidence type="ECO:0000256" key="1">
    <source>
        <dbReference type="ARBA" id="ARBA00004413"/>
    </source>
</evidence>
<dbReference type="InterPro" id="IPR053716">
    <property type="entry name" value="Flag_assembly_chemotaxis_eff"/>
</dbReference>
<keyword evidence="12" id="KW-0282">Flagellum</keyword>
<keyword evidence="6" id="KW-0145">Chemotaxis</keyword>
<comment type="similarity">
    <text evidence="2">Belongs to the FliJ family.</text>
</comment>
<evidence type="ECO:0000256" key="10">
    <source>
        <dbReference type="ARBA" id="ARBA00023225"/>
    </source>
</evidence>
<reference evidence="12 13" key="1">
    <citation type="submission" date="2011-08" db="EMBL/GenBank/DDBJ databases">
        <title>The Genome Sequence of Clostridium hathewayi WAL-18680.</title>
        <authorList>
            <consortium name="The Broad Institute Genome Sequencing Platform"/>
            <person name="Earl A."/>
            <person name="Ward D."/>
            <person name="Feldgarden M."/>
            <person name="Gevers D."/>
            <person name="Finegold S.M."/>
            <person name="Summanen P.H."/>
            <person name="Molitoris D.R."/>
            <person name="Song M."/>
            <person name="Daigneault M."/>
            <person name="Allen-Vercoe E."/>
            <person name="Young S.K."/>
            <person name="Zeng Q."/>
            <person name="Gargeya S."/>
            <person name="Fitzgerald M."/>
            <person name="Haas B."/>
            <person name="Abouelleil A."/>
            <person name="Alvarado L."/>
            <person name="Arachchi H.M."/>
            <person name="Berlin A."/>
            <person name="Brown A."/>
            <person name="Chapman S.B."/>
            <person name="Chen Z."/>
            <person name="Dunbar C."/>
            <person name="Freedman E."/>
            <person name="Gearin G."/>
            <person name="Gellesch M."/>
            <person name="Goldberg J."/>
            <person name="Griggs A."/>
            <person name="Gujja S."/>
            <person name="Heiman D."/>
            <person name="Howarth C."/>
            <person name="Larson L."/>
            <person name="Lui A."/>
            <person name="MacDonald P.J.P."/>
            <person name="Montmayeur A."/>
            <person name="Murphy C."/>
            <person name="Neiman D."/>
            <person name="Pearson M."/>
            <person name="Priest M."/>
            <person name="Roberts A."/>
            <person name="Saif S."/>
            <person name="Shea T."/>
            <person name="Shenoy N."/>
            <person name="Sisk P."/>
            <person name="Stolte C."/>
            <person name="Sykes S."/>
            <person name="Wortman J."/>
            <person name="Nusbaum C."/>
            <person name="Birren B."/>
        </authorList>
    </citation>
    <scope>NUCLEOTIDE SEQUENCE [LARGE SCALE GENOMIC DNA]</scope>
    <source>
        <strain evidence="12 13">WAL-18680</strain>
    </source>
</reference>
<keyword evidence="9" id="KW-0472">Membrane</keyword>
<dbReference type="Gene3D" id="1.10.287.1700">
    <property type="match status" value="1"/>
</dbReference>
<keyword evidence="13" id="KW-1185">Reference proteome</keyword>
<name>G5IMF3_9FIRM</name>
<evidence type="ECO:0000256" key="8">
    <source>
        <dbReference type="ARBA" id="ARBA00022927"/>
    </source>
</evidence>